<organism evidence="1 2">
    <name type="scientific">Trema orientale</name>
    <name type="common">Charcoal tree</name>
    <name type="synonym">Celtis orientalis</name>
    <dbReference type="NCBI Taxonomy" id="63057"/>
    <lineage>
        <taxon>Eukaryota</taxon>
        <taxon>Viridiplantae</taxon>
        <taxon>Streptophyta</taxon>
        <taxon>Embryophyta</taxon>
        <taxon>Tracheophyta</taxon>
        <taxon>Spermatophyta</taxon>
        <taxon>Magnoliopsida</taxon>
        <taxon>eudicotyledons</taxon>
        <taxon>Gunneridae</taxon>
        <taxon>Pentapetalae</taxon>
        <taxon>rosids</taxon>
        <taxon>fabids</taxon>
        <taxon>Rosales</taxon>
        <taxon>Cannabaceae</taxon>
        <taxon>Trema</taxon>
    </lineage>
</organism>
<dbReference type="EMBL" id="JXTC01000243">
    <property type="protein sequence ID" value="PON78082.1"/>
    <property type="molecule type" value="Genomic_DNA"/>
</dbReference>
<gene>
    <name evidence="1" type="ORF">TorRG33x02_239190</name>
</gene>
<dbReference type="InParanoid" id="A0A2P5DXQ9"/>
<protein>
    <submittedName>
        <fullName evidence="1">Uncharacterized protein</fullName>
    </submittedName>
</protein>
<comment type="caution">
    <text evidence="1">The sequence shown here is derived from an EMBL/GenBank/DDBJ whole genome shotgun (WGS) entry which is preliminary data.</text>
</comment>
<name>A0A2P5DXQ9_TREOI</name>
<proteinExistence type="predicted"/>
<evidence type="ECO:0000313" key="1">
    <source>
        <dbReference type="EMBL" id="PON78082.1"/>
    </source>
</evidence>
<dbReference type="Proteomes" id="UP000237000">
    <property type="component" value="Unassembled WGS sequence"/>
</dbReference>
<evidence type="ECO:0000313" key="2">
    <source>
        <dbReference type="Proteomes" id="UP000237000"/>
    </source>
</evidence>
<keyword evidence="2" id="KW-1185">Reference proteome</keyword>
<reference evidence="2" key="1">
    <citation type="submission" date="2016-06" db="EMBL/GenBank/DDBJ databases">
        <title>Parallel loss of symbiosis genes in relatives of nitrogen-fixing non-legume Parasponia.</title>
        <authorList>
            <person name="Van Velzen R."/>
            <person name="Holmer R."/>
            <person name="Bu F."/>
            <person name="Rutten L."/>
            <person name="Van Zeijl A."/>
            <person name="Liu W."/>
            <person name="Santuari L."/>
            <person name="Cao Q."/>
            <person name="Sharma T."/>
            <person name="Shen D."/>
            <person name="Roswanjaya Y."/>
            <person name="Wardhani T."/>
            <person name="Kalhor M.S."/>
            <person name="Jansen J."/>
            <person name="Van den Hoogen J."/>
            <person name="Gungor B."/>
            <person name="Hartog M."/>
            <person name="Hontelez J."/>
            <person name="Verver J."/>
            <person name="Yang W.-C."/>
            <person name="Schijlen E."/>
            <person name="Repin R."/>
            <person name="Schilthuizen M."/>
            <person name="Schranz E."/>
            <person name="Heidstra R."/>
            <person name="Miyata K."/>
            <person name="Fedorova E."/>
            <person name="Kohlen W."/>
            <person name="Bisseling T."/>
            <person name="Smit S."/>
            <person name="Geurts R."/>
        </authorList>
    </citation>
    <scope>NUCLEOTIDE SEQUENCE [LARGE SCALE GENOMIC DNA]</scope>
    <source>
        <strain evidence="2">cv. RG33-2</strain>
    </source>
</reference>
<sequence>MHIGRKWVAAGLGSRGCDEHGSGVRRNEWSGSKENNVALGFGVQGDPQCSLKLKAKFFFARAGQIGEYGGRW</sequence>
<accession>A0A2P5DXQ9</accession>
<dbReference type="AlphaFoldDB" id="A0A2P5DXQ9"/>